<feature type="transmembrane region" description="Helical" evidence="10">
    <location>
        <begin position="75"/>
        <end position="94"/>
    </location>
</feature>
<evidence type="ECO:0000256" key="1">
    <source>
        <dbReference type="ARBA" id="ARBA00004651"/>
    </source>
</evidence>
<evidence type="ECO:0000256" key="5">
    <source>
        <dbReference type="ARBA" id="ARBA00022725"/>
    </source>
</evidence>
<evidence type="ECO:0000256" key="9">
    <source>
        <dbReference type="ARBA" id="ARBA00023224"/>
    </source>
</evidence>
<dbReference type="PANTHER" id="PTHR21137:SF35">
    <property type="entry name" value="ODORANT RECEPTOR 19A-RELATED"/>
    <property type="match status" value="1"/>
</dbReference>
<keyword evidence="4 10" id="KW-0812">Transmembrane</keyword>
<dbReference type="AlphaFoldDB" id="A0AAW1CWR4"/>
<evidence type="ECO:0008006" key="13">
    <source>
        <dbReference type="Google" id="ProtNLM"/>
    </source>
</evidence>
<name>A0AAW1CWR4_9HEMI</name>
<comment type="subcellular location">
    <subcellularLocation>
        <location evidence="1">Cell membrane</location>
        <topology evidence="1">Multi-pass membrane protein</topology>
    </subcellularLocation>
</comment>
<keyword evidence="9" id="KW-0807">Transducer</keyword>
<accession>A0AAW1CWR4</accession>
<dbReference type="EMBL" id="JAPXFL010000008">
    <property type="protein sequence ID" value="KAK9503059.1"/>
    <property type="molecule type" value="Genomic_DNA"/>
</dbReference>
<comment type="caution">
    <text evidence="11">The sequence shown here is derived from an EMBL/GenBank/DDBJ whole genome shotgun (WGS) entry which is preliminary data.</text>
</comment>
<keyword evidence="3" id="KW-0716">Sensory transduction</keyword>
<evidence type="ECO:0000256" key="10">
    <source>
        <dbReference type="SAM" id="Phobius"/>
    </source>
</evidence>
<dbReference type="InterPro" id="IPR004117">
    <property type="entry name" value="7tm6_olfct_rcpt"/>
</dbReference>
<evidence type="ECO:0000256" key="7">
    <source>
        <dbReference type="ARBA" id="ARBA00023136"/>
    </source>
</evidence>
<dbReference type="Pfam" id="PF02949">
    <property type="entry name" value="7tm_6"/>
    <property type="match status" value="1"/>
</dbReference>
<feature type="transmembrane region" description="Helical" evidence="10">
    <location>
        <begin position="208"/>
        <end position="227"/>
    </location>
</feature>
<evidence type="ECO:0000256" key="6">
    <source>
        <dbReference type="ARBA" id="ARBA00022989"/>
    </source>
</evidence>
<evidence type="ECO:0000256" key="2">
    <source>
        <dbReference type="ARBA" id="ARBA00022475"/>
    </source>
</evidence>
<evidence type="ECO:0000256" key="3">
    <source>
        <dbReference type="ARBA" id="ARBA00022606"/>
    </source>
</evidence>
<keyword evidence="8" id="KW-0675">Receptor</keyword>
<feature type="transmembrane region" description="Helical" evidence="10">
    <location>
        <begin position="174"/>
        <end position="196"/>
    </location>
</feature>
<protein>
    <recommendedName>
        <fullName evidence="13">Odorant receptor</fullName>
    </recommendedName>
</protein>
<dbReference type="GO" id="GO:0005549">
    <property type="term" value="F:odorant binding"/>
    <property type="evidence" value="ECO:0007669"/>
    <property type="project" value="InterPro"/>
</dbReference>
<keyword evidence="12" id="KW-1185">Reference proteome</keyword>
<organism evidence="11 12">
    <name type="scientific">Rhynocoris fuscipes</name>
    <dbReference type="NCBI Taxonomy" id="488301"/>
    <lineage>
        <taxon>Eukaryota</taxon>
        <taxon>Metazoa</taxon>
        <taxon>Ecdysozoa</taxon>
        <taxon>Arthropoda</taxon>
        <taxon>Hexapoda</taxon>
        <taxon>Insecta</taxon>
        <taxon>Pterygota</taxon>
        <taxon>Neoptera</taxon>
        <taxon>Paraneoptera</taxon>
        <taxon>Hemiptera</taxon>
        <taxon>Heteroptera</taxon>
        <taxon>Panheteroptera</taxon>
        <taxon>Cimicomorpha</taxon>
        <taxon>Reduviidae</taxon>
        <taxon>Harpactorinae</taxon>
        <taxon>Harpactorini</taxon>
        <taxon>Rhynocoris</taxon>
    </lineage>
</organism>
<evidence type="ECO:0000256" key="4">
    <source>
        <dbReference type="ARBA" id="ARBA00022692"/>
    </source>
</evidence>
<evidence type="ECO:0000313" key="11">
    <source>
        <dbReference type="EMBL" id="KAK9503059.1"/>
    </source>
</evidence>
<keyword evidence="6 10" id="KW-1133">Transmembrane helix</keyword>
<feature type="transmembrane region" description="Helical" evidence="10">
    <location>
        <begin position="20"/>
        <end position="38"/>
    </location>
</feature>
<keyword evidence="7 10" id="KW-0472">Membrane</keyword>
<dbReference type="PANTHER" id="PTHR21137">
    <property type="entry name" value="ODORANT RECEPTOR"/>
    <property type="match status" value="1"/>
</dbReference>
<sequence>MVDKQRYIAKSKKYRYTSAFLKLIAGIIFVNTVVRAIFEWMIGKYDNVEYSDGIVRFMPIPFWFPFDPETKLHDIGAIIFEYYTTIVAGFRMVCQEVPLITISEELCSEFLILAKGVEIFDERAVALYKILYGNNPGTNQIDKMKLEHCIKLCLRDSVRHHVMLRRFNKDFRKIYFLPLGLGILVITLLLCFSGLLFTDKSVPITVKAAFLMILAVELTYTFIFCWYSQRIQDASCLIDEAIYNSNWLQYSESVKKYILIIKPCSVKSLNLTAAGFLDIELATFLDICKSAYSYFSILQALND</sequence>
<evidence type="ECO:0000256" key="8">
    <source>
        <dbReference type="ARBA" id="ARBA00023170"/>
    </source>
</evidence>
<reference evidence="11 12" key="1">
    <citation type="submission" date="2022-12" db="EMBL/GenBank/DDBJ databases">
        <title>Chromosome-level genome assembly of true bugs.</title>
        <authorList>
            <person name="Ma L."/>
            <person name="Li H."/>
        </authorList>
    </citation>
    <scope>NUCLEOTIDE SEQUENCE [LARGE SCALE GENOMIC DNA]</scope>
    <source>
        <strain evidence="11">Lab_2022b</strain>
    </source>
</reference>
<gene>
    <name evidence="11" type="ORF">O3M35_011709</name>
</gene>
<dbReference type="Proteomes" id="UP001461498">
    <property type="component" value="Unassembled WGS sequence"/>
</dbReference>
<keyword evidence="5" id="KW-0552">Olfaction</keyword>
<keyword evidence="2" id="KW-1003">Cell membrane</keyword>
<dbReference type="GO" id="GO:0005886">
    <property type="term" value="C:plasma membrane"/>
    <property type="evidence" value="ECO:0007669"/>
    <property type="project" value="UniProtKB-SubCell"/>
</dbReference>
<dbReference type="GO" id="GO:0004984">
    <property type="term" value="F:olfactory receptor activity"/>
    <property type="evidence" value="ECO:0007669"/>
    <property type="project" value="InterPro"/>
</dbReference>
<proteinExistence type="predicted"/>
<dbReference type="GO" id="GO:0007165">
    <property type="term" value="P:signal transduction"/>
    <property type="evidence" value="ECO:0007669"/>
    <property type="project" value="UniProtKB-KW"/>
</dbReference>
<evidence type="ECO:0000313" key="12">
    <source>
        <dbReference type="Proteomes" id="UP001461498"/>
    </source>
</evidence>